<dbReference type="EMBL" id="LCKX01000004">
    <property type="protein sequence ID" value="KKU07884.1"/>
    <property type="molecule type" value="Genomic_DNA"/>
</dbReference>
<reference evidence="1 2" key="1">
    <citation type="journal article" date="2015" name="Nature">
        <title>rRNA introns, odd ribosomes, and small enigmatic genomes across a large radiation of phyla.</title>
        <authorList>
            <person name="Brown C.T."/>
            <person name="Hug L.A."/>
            <person name="Thomas B.C."/>
            <person name="Sharon I."/>
            <person name="Castelle C.J."/>
            <person name="Singh A."/>
            <person name="Wilkins M.J."/>
            <person name="Williams K.H."/>
            <person name="Banfield J.F."/>
        </authorList>
    </citation>
    <scope>NUCLEOTIDE SEQUENCE [LARGE SCALE GENOMIC DNA]</scope>
</reference>
<dbReference type="AlphaFoldDB" id="A0A0G1MI41"/>
<proteinExistence type="predicted"/>
<accession>A0A0G1MI41</accession>
<evidence type="ECO:0000313" key="2">
    <source>
        <dbReference type="Proteomes" id="UP000033999"/>
    </source>
</evidence>
<evidence type="ECO:0000313" key="1">
    <source>
        <dbReference type="EMBL" id="KKU07884.1"/>
    </source>
</evidence>
<dbReference type="Proteomes" id="UP000033999">
    <property type="component" value="Unassembled WGS sequence"/>
</dbReference>
<gene>
    <name evidence="1" type="ORF">UX10_C0004G0012</name>
</gene>
<protein>
    <submittedName>
        <fullName evidence="1">Uncharacterized protein</fullName>
    </submittedName>
</protein>
<organism evidence="1 2">
    <name type="scientific">Candidatus Magasanikbacteria bacterium GW2011_GWA2_45_39</name>
    <dbReference type="NCBI Taxonomy" id="1619041"/>
    <lineage>
        <taxon>Bacteria</taxon>
        <taxon>Candidatus Magasanikiibacteriota</taxon>
    </lineage>
</organism>
<sequence>MRFPIYAIRNFILICRISFSVFLTRSTVNVHSSSHTIQHPDNLILPTDDSAFRISNIFLKTHSPFFL</sequence>
<comment type="caution">
    <text evidence="1">The sequence shown here is derived from an EMBL/GenBank/DDBJ whole genome shotgun (WGS) entry which is preliminary data.</text>
</comment>
<name>A0A0G1MI41_9BACT</name>